<sequence length="206" mass="22752">SLNPTPNHTHSTLDRGNRQYTNDQDFVGTAIKTDDPNSPVEVTRDTHREDSGETFLQETRSTIDLTASQLGVPSDKIPLRRDISRKAKTNLFVSNPSSFPRGGGAEGREQSIPTLIRKLIALLEAKDRWREGTGKSILQKHAEDFTLNEAQLRQTSLLKHRADTGNASPTKIPPRRTLLETGGRSKVIQPSNSPWSPPPSSGKKGR</sequence>
<proteinExistence type="predicted"/>
<protein>
    <submittedName>
        <fullName evidence="2">Uncharacterized protein</fullName>
    </submittedName>
</protein>
<reference evidence="2 3" key="1">
    <citation type="submission" date="2019-04" db="EMBL/GenBank/DDBJ databases">
        <title>Annotation for the trematode Fasciola gigantica.</title>
        <authorList>
            <person name="Choi Y.-J."/>
        </authorList>
    </citation>
    <scope>NUCLEOTIDE SEQUENCE [LARGE SCALE GENOMIC DNA]</scope>
    <source>
        <strain evidence="2">Uganda_cow_1</strain>
    </source>
</reference>
<name>A0A504Y9E6_FASGI</name>
<evidence type="ECO:0000313" key="2">
    <source>
        <dbReference type="EMBL" id="TPP57211.1"/>
    </source>
</evidence>
<feature type="region of interest" description="Disordered" evidence="1">
    <location>
        <begin position="159"/>
        <end position="206"/>
    </location>
</feature>
<organism evidence="2 3">
    <name type="scientific">Fasciola gigantica</name>
    <name type="common">Giant liver fluke</name>
    <dbReference type="NCBI Taxonomy" id="46835"/>
    <lineage>
        <taxon>Eukaryota</taxon>
        <taxon>Metazoa</taxon>
        <taxon>Spiralia</taxon>
        <taxon>Lophotrochozoa</taxon>
        <taxon>Platyhelminthes</taxon>
        <taxon>Trematoda</taxon>
        <taxon>Digenea</taxon>
        <taxon>Plagiorchiida</taxon>
        <taxon>Echinostomata</taxon>
        <taxon>Echinostomatoidea</taxon>
        <taxon>Fasciolidae</taxon>
        <taxon>Fasciola</taxon>
    </lineage>
</organism>
<gene>
    <name evidence="2" type="ORF">FGIG_01132</name>
</gene>
<feature type="compositionally biased region" description="Polar residues" evidence="1">
    <location>
        <begin position="1"/>
        <end position="10"/>
    </location>
</feature>
<dbReference type="AlphaFoldDB" id="A0A504Y9E6"/>
<comment type="caution">
    <text evidence="2">The sequence shown here is derived from an EMBL/GenBank/DDBJ whole genome shotgun (WGS) entry which is preliminary data.</text>
</comment>
<evidence type="ECO:0000256" key="1">
    <source>
        <dbReference type="SAM" id="MobiDB-lite"/>
    </source>
</evidence>
<evidence type="ECO:0000313" key="3">
    <source>
        <dbReference type="Proteomes" id="UP000316759"/>
    </source>
</evidence>
<feature type="region of interest" description="Disordered" evidence="1">
    <location>
        <begin position="1"/>
        <end position="51"/>
    </location>
</feature>
<dbReference type="Proteomes" id="UP000316759">
    <property type="component" value="Unassembled WGS sequence"/>
</dbReference>
<accession>A0A504Y9E6</accession>
<feature type="non-terminal residue" evidence="2">
    <location>
        <position position="1"/>
    </location>
</feature>
<feature type="compositionally biased region" description="Basic and acidic residues" evidence="1">
    <location>
        <begin position="42"/>
        <end position="51"/>
    </location>
</feature>
<keyword evidence="3" id="KW-1185">Reference proteome</keyword>
<dbReference type="EMBL" id="SUNJ01013537">
    <property type="protein sequence ID" value="TPP57211.1"/>
    <property type="molecule type" value="Genomic_DNA"/>
</dbReference>